<dbReference type="Proteomes" id="UP000197138">
    <property type="component" value="Unassembled WGS sequence"/>
</dbReference>
<evidence type="ECO:0000313" key="2">
    <source>
        <dbReference type="EMBL" id="OWM91269.1"/>
    </source>
</evidence>
<dbReference type="PANTHER" id="PTHR33871:SF1">
    <property type="entry name" value="OS05G0503100 PROTEIN"/>
    <property type="match status" value="1"/>
</dbReference>
<sequence>MGCCESTTRQAAASLLQPLPASDQIKGASVVEVEEKVKEVLCETPAALKPVTPPVTMKPQEPLQNHEPPPHKIGQAQPPPPTATPSLSEKSMPVPEPSKVRGLSERNSSTPASLAGSGEAKQRAERSPVKPRPTRTRSLSGDLSTSMARGTGRSPTRIRPDGIGGSVRIVQSREATWSQRFDPGERSGRRSGPGSPAKRASINAGTRSAVDRIPSMRKMDLSPGRVRRDPNASSKRSMNGGDPKQRQSKGRESLESPLVSLECFIFL</sequence>
<dbReference type="GeneID" id="116202511"/>
<evidence type="ECO:0000313" key="3">
    <source>
        <dbReference type="EMBL" id="PKI61575.1"/>
    </source>
</evidence>
<dbReference type="AlphaFoldDB" id="A0A218Y356"/>
<gene>
    <name evidence="2" type="ORF">CDL15_Pgr000213</name>
    <name evidence="3" type="ORF">CRG98_018071</name>
</gene>
<keyword evidence="4" id="KW-1185">Reference proteome</keyword>
<reference evidence="3 4" key="2">
    <citation type="submission" date="2017-11" db="EMBL/GenBank/DDBJ databases">
        <title>De-novo sequencing of pomegranate (Punica granatum L.) genome.</title>
        <authorList>
            <person name="Akparov Z."/>
            <person name="Amiraslanov A."/>
            <person name="Hajiyeva S."/>
            <person name="Abbasov M."/>
            <person name="Kaur K."/>
            <person name="Hamwieh A."/>
            <person name="Solovyev V."/>
            <person name="Salamov A."/>
            <person name="Braich B."/>
            <person name="Kosarev P."/>
            <person name="Mahmoud A."/>
            <person name="Hajiyev E."/>
            <person name="Babayeva S."/>
            <person name="Izzatullayeva V."/>
            <person name="Mammadov A."/>
            <person name="Mammadov A."/>
            <person name="Sharifova S."/>
            <person name="Ojaghi J."/>
            <person name="Eynullazada K."/>
            <person name="Bayramov B."/>
            <person name="Abdulazimova A."/>
            <person name="Shahmuradov I."/>
        </authorList>
    </citation>
    <scope>NUCLEOTIDE SEQUENCE [LARGE SCALE GENOMIC DNA]</scope>
    <source>
        <strain evidence="3">AG2017</strain>
        <strain evidence="4">cv. AG2017</strain>
        <tissue evidence="3">Leaf</tissue>
    </source>
</reference>
<dbReference type="OrthoDB" id="1922230at2759"/>
<organism evidence="2">
    <name type="scientific">Punica granatum</name>
    <name type="common">Pomegranate</name>
    <dbReference type="NCBI Taxonomy" id="22663"/>
    <lineage>
        <taxon>Eukaryota</taxon>
        <taxon>Viridiplantae</taxon>
        <taxon>Streptophyta</taxon>
        <taxon>Embryophyta</taxon>
        <taxon>Tracheophyta</taxon>
        <taxon>Spermatophyta</taxon>
        <taxon>Magnoliopsida</taxon>
        <taxon>eudicotyledons</taxon>
        <taxon>Gunneridae</taxon>
        <taxon>Pentapetalae</taxon>
        <taxon>rosids</taxon>
        <taxon>malvids</taxon>
        <taxon>Myrtales</taxon>
        <taxon>Lythraceae</taxon>
        <taxon>Punica</taxon>
    </lineage>
</organism>
<name>A0A218Y356_PUNGR</name>
<feature type="compositionally biased region" description="Basic and acidic residues" evidence="1">
    <location>
        <begin position="243"/>
        <end position="254"/>
    </location>
</feature>
<dbReference type="Proteomes" id="UP000233551">
    <property type="component" value="Unassembled WGS sequence"/>
</dbReference>
<reference evidence="2" key="1">
    <citation type="submission" date="2017-06" db="EMBL/GenBank/DDBJ databases">
        <title>The pomegranate genome and the genomics of punicalagin biosynthesis.</title>
        <authorList>
            <person name="Xu C."/>
        </authorList>
    </citation>
    <scope>NUCLEOTIDE SEQUENCE [LARGE SCALE GENOMIC DNA]</scope>
    <source>
        <tissue evidence="2">Fresh leaf</tissue>
    </source>
</reference>
<evidence type="ECO:0000256" key="1">
    <source>
        <dbReference type="SAM" id="MobiDB-lite"/>
    </source>
</evidence>
<feature type="compositionally biased region" description="Polar residues" evidence="1">
    <location>
        <begin position="136"/>
        <end position="148"/>
    </location>
</feature>
<comment type="caution">
    <text evidence="2">The sequence shown here is derived from an EMBL/GenBank/DDBJ whole genome shotgun (WGS) entry which is preliminary data.</text>
</comment>
<protein>
    <submittedName>
        <fullName evidence="2">Uncharacterized protein</fullName>
    </submittedName>
</protein>
<feature type="region of interest" description="Disordered" evidence="1">
    <location>
        <begin position="44"/>
        <end position="255"/>
    </location>
</feature>
<accession>A0A218Y356</accession>
<proteinExistence type="predicted"/>
<dbReference type="PANTHER" id="PTHR33871">
    <property type="entry name" value="OS05G0503100 PROTEIN-RELATED"/>
    <property type="match status" value="1"/>
</dbReference>
<evidence type="ECO:0000313" key="4">
    <source>
        <dbReference type="Proteomes" id="UP000233551"/>
    </source>
</evidence>
<dbReference type="EMBL" id="MTKT01000299">
    <property type="protein sequence ID" value="OWM91269.1"/>
    <property type="molecule type" value="Genomic_DNA"/>
</dbReference>
<dbReference type="EMBL" id="PGOL01001028">
    <property type="protein sequence ID" value="PKI61575.1"/>
    <property type="molecule type" value="Genomic_DNA"/>
</dbReference>